<keyword evidence="1" id="KW-0472">Membrane</keyword>
<proteinExistence type="predicted"/>
<keyword evidence="1" id="KW-0812">Transmembrane</keyword>
<name>A0A7G1KQ61_9NOCA</name>
<dbReference type="KEGG" id="nwl:NWFMUON74_51770"/>
<dbReference type="EMBL" id="AP023396">
    <property type="protein sequence ID" value="BCK57405.1"/>
    <property type="molecule type" value="Genomic_DNA"/>
</dbReference>
<feature type="transmembrane region" description="Helical" evidence="1">
    <location>
        <begin position="57"/>
        <end position="79"/>
    </location>
</feature>
<gene>
    <name evidence="2" type="ORF">NWFMUON74_51770</name>
</gene>
<accession>A0A7G1KQ61</accession>
<sequence>MTLFSHEDPRVSGYGRFAPGAGSAGWNAAHAMHGREFSGGGELVGGFLRGLTALPPAVAGVLFVGALLVGMAGCTAAMVTQPDYGPSPNICRHDQLATRAELSGDCVAPTTLPGVAR</sequence>
<keyword evidence="3" id="KW-1185">Reference proteome</keyword>
<keyword evidence="1" id="KW-1133">Transmembrane helix</keyword>
<evidence type="ECO:0000313" key="2">
    <source>
        <dbReference type="EMBL" id="BCK57405.1"/>
    </source>
</evidence>
<dbReference type="Proteomes" id="UP000516173">
    <property type="component" value="Chromosome"/>
</dbReference>
<dbReference type="AlphaFoldDB" id="A0A7G1KQ61"/>
<evidence type="ECO:0000313" key="3">
    <source>
        <dbReference type="Proteomes" id="UP000516173"/>
    </source>
</evidence>
<reference evidence="2 3" key="1">
    <citation type="submission" date="2020-08" db="EMBL/GenBank/DDBJ databases">
        <title>Genome Sequencing of Nocardia wallacei strain FMUON74 and assembly.</title>
        <authorList>
            <person name="Toyokawa M."/>
            <person name="Uesaka K."/>
        </authorList>
    </citation>
    <scope>NUCLEOTIDE SEQUENCE [LARGE SCALE GENOMIC DNA]</scope>
    <source>
        <strain evidence="2 3">FMUON74</strain>
    </source>
</reference>
<evidence type="ECO:0000256" key="1">
    <source>
        <dbReference type="SAM" id="Phobius"/>
    </source>
</evidence>
<protein>
    <submittedName>
        <fullName evidence="2">Uncharacterized protein</fullName>
    </submittedName>
</protein>
<organism evidence="2 3">
    <name type="scientific">Nocardia wallacei</name>
    <dbReference type="NCBI Taxonomy" id="480035"/>
    <lineage>
        <taxon>Bacteria</taxon>
        <taxon>Bacillati</taxon>
        <taxon>Actinomycetota</taxon>
        <taxon>Actinomycetes</taxon>
        <taxon>Mycobacteriales</taxon>
        <taxon>Nocardiaceae</taxon>
        <taxon>Nocardia</taxon>
    </lineage>
</organism>